<evidence type="ECO:0000259" key="1">
    <source>
        <dbReference type="PROSITE" id="PS51832"/>
    </source>
</evidence>
<reference evidence="2 3" key="1">
    <citation type="submission" date="2016-11" db="EMBL/GenBank/DDBJ databases">
        <authorList>
            <person name="Jaros S."/>
            <person name="Januszkiewicz K."/>
            <person name="Wedrychowicz H."/>
        </authorList>
    </citation>
    <scope>NUCLEOTIDE SEQUENCE [LARGE SCALE GENOMIC DNA]</scope>
    <source>
        <strain evidence="2 3">DSM 14501</strain>
    </source>
</reference>
<accession>A0A1M6RV19</accession>
<protein>
    <submittedName>
        <fullName evidence="2">HD-GYP domain, c-di-GMP phosphodiesterase class II (Or its inactivated variant)</fullName>
    </submittedName>
</protein>
<dbReference type="Pfam" id="PF13487">
    <property type="entry name" value="HD_5"/>
    <property type="match status" value="1"/>
</dbReference>
<dbReference type="EMBL" id="FRAJ01000015">
    <property type="protein sequence ID" value="SHK36250.1"/>
    <property type="molecule type" value="Genomic_DNA"/>
</dbReference>
<dbReference type="PANTHER" id="PTHR43155:SF8">
    <property type="entry name" value="METAL DEPENDENT PHOSPHOHYDROLASE"/>
    <property type="match status" value="1"/>
</dbReference>
<sequence length="551" mass="64497">MGFDKYFEPLKLDNIDKSLEFELRNFLIEKNISYCLFFSIINNMAVRIINIKKDEKEEIQYNFSEFLNLDIQRENGIYKLITEKKSIINFQNSNIKTYVKGLKYEIYIPITFKDEIVGCIYLGANEGDNLSLNSDIMEIYEIIKRHMFYIMNIKAEKILYKVLIENIILINKIFEEKTPFMTRHSYNVAAWAIQIARELNYSDERLTEIYLAALMHDIGKIYIDSEIVNKGDDLNEEEYEEAKKHVEIGYNIAKDILITFNAQIPIWILQHHERWNGTGYPNKLKGEEITEEARILKVANFLDKIISKSNYKNEKGIKDILEKIKSYRGKDFDPDIADIAINILRRKLNFEIKDELILPANLILKTRQGLTSFNGYITSINRELIFKLADIHSIKFEDVESIYIAVENLNVIYEFKVSVRKVDTNKLAVEIISLKDAEETFSLLWLLSGVIIDINTKNSKEITISKISGRNLTFSLNSGDKLEKDKLFIVVVIFEDGTKIPLSGKIVNQIKINNVVHYEFEFVGIKESYRDEIFRQIFRKQISIRKTLMDY</sequence>
<gene>
    <name evidence="2" type="ORF">SAMN02745883_01892</name>
</gene>
<feature type="domain" description="HD-GYP" evidence="1">
    <location>
        <begin position="159"/>
        <end position="356"/>
    </location>
</feature>
<dbReference type="AlphaFoldDB" id="A0A1M6RV19"/>
<dbReference type="Gene3D" id="1.10.3210.10">
    <property type="entry name" value="Hypothetical protein af1432"/>
    <property type="match status" value="1"/>
</dbReference>
<dbReference type="PANTHER" id="PTHR43155">
    <property type="entry name" value="CYCLIC DI-GMP PHOSPHODIESTERASE PA4108-RELATED"/>
    <property type="match status" value="1"/>
</dbReference>
<evidence type="ECO:0000313" key="2">
    <source>
        <dbReference type="EMBL" id="SHK36250.1"/>
    </source>
</evidence>
<name>A0A1M6RV19_9FIRM</name>
<dbReference type="RefSeq" id="WP_072967909.1">
    <property type="nucleotide sequence ID" value="NZ_FRAJ01000015.1"/>
</dbReference>
<dbReference type="CDD" id="cd00077">
    <property type="entry name" value="HDc"/>
    <property type="match status" value="1"/>
</dbReference>
<evidence type="ECO:0000313" key="3">
    <source>
        <dbReference type="Proteomes" id="UP000184082"/>
    </source>
</evidence>
<organism evidence="2 3">
    <name type="scientific">Caminicella sporogenes DSM 14501</name>
    <dbReference type="NCBI Taxonomy" id="1121266"/>
    <lineage>
        <taxon>Bacteria</taxon>
        <taxon>Bacillati</taxon>
        <taxon>Bacillota</taxon>
        <taxon>Clostridia</taxon>
        <taxon>Peptostreptococcales</taxon>
        <taxon>Caminicellaceae</taxon>
        <taxon>Caminicella</taxon>
    </lineage>
</organism>
<dbReference type="SUPFAM" id="SSF109604">
    <property type="entry name" value="HD-domain/PDEase-like"/>
    <property type="match status" value="1"/>
</dbReference>
<dbReference type="SMART" id="SM00471">
    <property type="entry name" value="HDc"/>
    <property type="match status" value="1"/>
</dbReference>
<dbReference type="PROSITE" id="PS51832">
    <property type="entry name" value="HD_GYP"/>
    <property type="match status" value="1"/>
</dbReference>
<keyword evidence="3" id="KW-1185">Reference proteome</keyword>
<dbReference type="STRING" id="1121266.SAMN02745883_01892"/>
<dbReference type="InterPro" id="IPR003607">
    <property type="entry name" value="HD/PDEase_dom"/>
</dbReference>
<dbReference type="InterPro" id="IPR037522">
    <property type="entry name" value="HD_GYP_dom"/>
</dbReference>
<dbReference type="Proteomes" id="UP000184082">
    <property type="component" value="Unassembled WGS sequence"/>
</dbReference>
<proteinExistence type="predicted"/>